<dbReference type="InterPro" id="IPR036909">
    <property type="entry name" value="Cyt_c-like_dom_sf"/>
</dbReference>
<evidence type="ECO:0000313" key="8">
    <source>
        <dbReference type="Proteomes" id="UP000295701"/>
    </source>
</evidence>
<keyword evidence="8" id="KW-1185">Reference proteome</keyword>
<comment type="caution">
    <text evidence="7">The sequence shown here is derived from an EMBL/GenBank/DDBJ whole genome shotgun (WGS) entry which is preliminary data.</text>
</comment>
<dbReference type="InterPro" id="IPR009056">
    <property type="entry name" value="Cyt_c-like_dom"/>
</dbReference>
<evidence type="ECO:0000256" key="5">
    <source>
        <dbReference type="SAM" id="SignalP"/>
    </source>
</evidence>
<dbReference type="RefSeq" id="WP_133396814.1">
    <property type="nucleotide sequence ID" value="NZ_SNAA01000009.1"/>
</dbReference>
<organism evidence="7 8">
    <name type="scientific">Palleronia sediminis</name>
    <dbReference type="NCBI Taxonomy" id="2547833"/>
    <lineage>
        <taxon>Bacteria</taxon>
        <taxon>Pseudomonadati</taxon>
        <taxon>Pseudomonadota</taxon>
        <taxon>Alphaproteobacteria</taxon>
        <taxon>Rhodobacterales</taxon>
        <taxon>Roseobacteraceae</taxon>
        <taxon>Palleronia</taxon>
    </lineage>
</organism>
<keyword evidence="3 4" id="KW-0408">Iron</keyword>
<dbReference type="GO" id="GO:0009055">
    <property type="term" value="F:electron transfer activity"/>
    <property type="evidence" value="ECO:0007669"/>
    <property type="project" value="InterPro"/>
</dbReference>
<reference evidence="7 8" key="1">
    <citation type="submission" date="2019-03" db="EMBL/GenBank/DDBJ databases">
        <title>Primorskyibacter sp. SS33 isolated from sediments.</title>
        <authorList>
            <person name="Xunke S."/>
        </authorList>
    </citation>
    <scope>NUCLEOTIDE SEQUENCE [LARGE SCALE GENOMIC DNA]</scope>
    <source>
        <strain evidence="7 8">SS33</strain>
    </source>
</reference>
<dbReference type="PROSITE" id="PS51007">
    <property type="entry name" value="CYTC"/>
    <property type="match status" value="1"/>
</dbReference>
<evidence type="ECO:0000256" key="3">
    <source>
        <dbReference type="ARBA" id="ARBA00023004"/>
    </source>
</evidence>
<keyword evidence="5" id="KW-0732">Signal</keyword>
<evidence type="ECO:0000259" key="6">
    <source>
        <dbReference type="PROSITE" id="PS51007"/>
    </source>
</evidence>
<keyword evidence="2 4" id="KW-0479">Metal-binding</keyword>
<feature type="chain" id="PRO_5020649770" description="Cytochrome c domain-containing protein" evidence="5">
    <location>
        <begin position="30"/>
        <end position="253"/>
    </location>
</feature>
<feature type="signal peptide" evidence="5">
    <location>
        <begin position="1"/>
        <end position="29"/>
    </location>
</feature>
<keyword evidence="1 4" id="KW-0349">Heme</keyword>
<evidence type="ECO:0000256" key="2">
    <source>
        <dbReference type="ARBA" id="ARBA00022723"/>
    </source>
</evidence>
<name>A0A4R6A779_9RHOB</name>
<dbReference type="Proteomes" id="UP000295701">
    <property type="component" value="Unassembled WGS sequence"/>
</dbReference>
<accession>A0A4R6A779</accession>
<evidence type="ECO:0000256" key="1">
    <source>
        <dbReference type="ARBA" id="ARBA00022617"/>
    </source>
</evidence>
<sequence length="253" mass="26113">MQGPVSFGRRVARAALVAAAAALASPAAAQDGPLGITGDAGLRAAGLLDFLAPRFALKHAQPVEIVEDGAAVALTRDGAGPVALRTADGAAIHVVTAPDPRAEAFRDWLLSDIGQRTVAAFVGPQGARFSPAAAAPDAAPAAPVAGDADEGLRLSKLHCGRCHVVDSDNPFTGIGSAPSFAAMRNFPDWRLRFDRFYDLNPHPYFTQVAGVTEPFDRAPHIAPVTMTPDEVAAVTAFAARIAPKDLGAPVASR</sequence>
<dbReference type="OrthoDB" id="7365807at2"/>
<evidence type="ECO:0000256" key="4">
    <source>
        <dbReference type="PROSITE-ProRule" id="PRU00433"/>
    </source>
</evidence>
<dbReference type="EMBL" id="SNAA01000009">
    <property type="protein sequence ID" value="TDL79510.1"/>
    <property type="molecule type" value="Genomic_DNA"/>
</dbReference>
<gene>
    <name evidence="7" type="ORF">E2L08_09385</name>
</gene>
<proteinExistence type="predicted"/>
<dbReference type="AlphaFoldDB" id="A0A4R6A779"/>
<feature type="domain" description="Cytochrome c" evidence="6">
    <location>
        <begin position="146"/>
        <end position="242"/>
    </location>
</feature>
<dbReference type="GO" id="GO:0020037">
    <property type="term" value="F:heme binding"/>
    <property type="evidence" value="ECO:0007669"/>
    <property type="project" value="InterPro"/>
</dbReference>
<dbReference type="SUPFAM" id="SSF46626">
    <property type="entry name" value="Cytochrome c"/>
    <property type="match status" value="1"/>
</dbReference>
<dbReference type="GO" id="GO:0046872">
    <property type="term" value="F:metal ion binding"/>
    <property type="evidence" value="ECO:0007669"/>
    <property type="project" value="UniProtKB-KW"/>
</dbReference>
<protein>
    <recommendedName>
        <fullName evidence="6">Cytochrome c domain-containing protein</fullName>
    </recommendedName>
</protein>
<evidence type="ECO:0000313" key="7">
    <source>
        <dbReference type="EMBL" id="TDL79510.1"/>
    </source>
</evidence>